<name>A0A4Y2A9W4_ARAVE</name>
<evidence type="ECO:0000313" key="2">
    <source>
        <dbReference type="Proteomes" id="UP000499080"/>
    </source>
</evidence>
<keyword evidence="2" id="KW-1185">Reference proteome</keyword>
<dbReference type="EMBL" id="BGPR01000009">
    <property type="protein sequence ID" value="GBL76149.1"/>
    <property type="molecule type" value="Genomic_DNA"/>
</dbReference>
<accession>A0A4Y2A9W4</accession>
<sequence>MAANVDLIALLADLKKSMEAGREKRQASRDKMKNRMEQGPTSLTFYGLTSWIVFKTQLDVVSFVNRWTDFVKANQLVTSGRGSAAEVLQGISANKLMDLTTIE</sequence>
<dbReference type="Proteomes" id="UP000499080">
    <property type="component" value="Unassembled WGS sequence"/>
</dbReference>
<proteinExistence type="predicted"/>
<evidence type="ECO:0000313" key="1">
    <source>
        <dbReference type="EMBL" id="GBL76149.1"/>
    </source>
</evidence>
<reference evidence="1 2" key="1">
    <citation type="journal article" date="2019" name="Sci. Rep.">
        <title>Orb-weaving spider Araneus ventricosus genome elucidates the spidroin gene catalogue.</title>
        <authorList>
            <person name="Kono N."/>
            <person name="Nakamura H."/>
            <person name="Ohtoshi R."/>
            <person name="Moran D.A.P."/>
            <person name="Shinohara A."/>
            <person name="Yoshida Y."/>
            <person name="Fujiwara M."/>
            <person name="Mori M."/>
            <person name="Tomita M."/>
            <person name="Arakawa K."/>
        </authorList>
    </citation>
    <scope>NUCLEOTIDE SEQUENCE [LARGE SCALE GENOMIC DNA]</scope>
</reference>
<organism evidence="1 2">
    <name type="scientific">Araneus ventricosus</name>
    <name type="common">Orbweaver spider</name>
    <name type="synonym">Epeira ventricosa</name>
    <dbReference type="NCBI Taxonomy" id="182803"/>
    <lineage>
        <taxon>Eukaryota</taxon>
        <taxon>Metazoa</taxon>
        <taxon>Ecdysozoa</taxon>
        <taxon>Arthropoda</taxon>
        <taxon>Chelicerata</taxon>
        <taxon>Arachnida</taxon>
        <taxon>Araneae</taxon>
        <taxon>Araneomorphae</taxon>
        <taxon>Entelegynae</taxon>
        <taxon>Araneoidea</taxon>
        <taxon>Araneidae</taxon>
        <taxon>Araneus</taxon>
    </lineage>
</organism>
<gene>
    <name evidence="1" type="ORF">AVEN_234433_1</name>
</gene>
<protein>
    <submittedName>
        <fullName evidence="1">Uncharacterized protein</fullName>
    </submittedName>
</protein>
<comment type="caution">
    <text evidence="1">The sequence shown here is derived from an EMBL/GenBank/DDBJ whole genome shotgun (WGS) entry which is preliminary data.</text>
</comment>
<dbReference type="AlphaFoldDB" id="A0A4Y2A9W4"/>